<protein>
    <submittedName>
        <fullName evidence="3">Uncharacterized protein</fullName>
    </submittedName>
</protein>
<dbReference type="RefSeq" id="WP_159066349.1">
    <property type="nucleotide sequence ID" value="NZ_JAURUE010000001.1"/>
</dbReference>
<keyword evidence="4" id="KW-1185">Reference proteome</keyword>
<dbReference type="Proteomes" id="UP001234880">
    <property type="component" value="Unassembled WGS sequence"/>
</dbReference>
<feature type="signal peptide" evidence="2">
    <location>
        <begin position="1"/>
        <end position="27"/>
    </location>
</feature>
<feature type="chain" id="PRO_5046588373" evidence="2">
    <location>
        <begin position="28"/>
        <end position="553"/>
    </location>
</feature>
<accession>A0ABT9KKC9</accession>
<keyword evidence="2" id="KW-0732">Signal</keyword>
<dbReference type="EMBL" id="JAURUE010000001">
    <property type="protein sequence ID" value="MDP9608866.1"/>
    <property type="molecule type" value="Genomic_DNA"/>
</dbReference>
<gene>
    <name evidence="3" type="ORF">JOF35_001143</name>
</gene>
<evidence type="ECO:0000256" key="1">
    <source>
        <dbReference type="SAM" id="MobiDB-lite"/>
    </source>
</evidence>
<reference evidence="3 4" key="1">
    <citation type="submission" date="2023-07" db="EMBL/GenBank/DDBJ databases">
        <title>Sequencing the genomes of 1000 actinobacteria strains.</title>
        <authorList>
            <person name="Klenk H.-P."/>
        </authorList>
    </citation>
    <scope>NUCLEOTIDE SEQUENCE [LARGE SCALE GENOMIC DNA]</scope>
    <source>
        <strain evidence="3 4">DSM 41600</strain>
    </source>
</reference>
<feature type="region of interest" description="Disordered" evidence="1">
    <location>
        <begin position="42"/>
        <end position="132"/>
    </location>
</feature>
<organism evidence="3 4">
    <name type="scientific">Streptomyces demainii</name>
    <dbReference type="NCBI Taxonomy" id="588122"/>
    <lineage>
        <taxon>Bacteria</taxon>
        <taxon>Bacillati</taxon>
        <taxon>Actinomycetota</taxon>
        <taxon>Actinomycetes</taxon>
        <taxon>Kitasatosporales</taxon>
        <taxon>Streptomycetaceae</taxon>
        <taxon>Streptomyces</taxon>
    </lineage>
</organism>
<evidence type="ECO:0000313" key="4">
    <source>
        <dbReference type="Proteomes" id="UP001234880"/>
    </source>
</evidence>
<evidence type="ECO:0000256" key="2">
    <source>
        <dbReference type="SAM" id="SignalP"/>
    </source>
</evidence>
<name>A0ABT9KKC9_9ACTN</name>
<evidence type="ECO:0000313" key="3">
    <source>
        <dbReference type="EMBL" id="MDP9608866.1"/>
    </source>
</evidence>
<proteinExistence type="predicted"/>
<feature type="compositionally biased region" description="Pro residues" evidence="1">
    <location>
        <begin position="78"/>
        <end position="88"/>
    </location>
</feature>
<sequence>MHVSGALRSILAVASVGAALLASPAWSAMPAAGAVLKTVDHSRATRSPDSGPAVHHDTSPPLRELSQRSGQLRRASDPTPPSKGPHPPSTRAAGPDRVVQDRNGSRGRIRLGVSFEGIREGGGTPPDPNASVGPRQIVEITNFELAVYSKSGATLLGPLTTETLFRGFGGPCETAQNAFLGDPEVRWDPLAHRWIINQFARDDVTNTNRLCVGVSRTSDATGEYYRYAFGYQNLPDHPKFAVWPDAYYVTATAAGSLFEACAWDRHRMLRGADADQQCYTLPASTIPLGSDLDGTTPPPRGEPNLLINLGPTDDRLQYWRFHVDWAHQARTTLTGPEELRVAPYTRACESTDPTQCVPQAGTSQKLDSLSYSPMYRFAYRNFGDHQSLVVNHAVDARGGVGVRWYELRLHHGRPAVHQQSTYAPGPTYRWMGSAAQNKVGDIALGYSQSSSRTHPSIRVTGRLAHDPRNLMTFHETTVWTGAGSQTGSNRWGDYTSMAIDPVDDCTFWYTNQYQPADGTGNWNTRIASFRLSDCHVHRHHHGHSRQHGHHRHG</sequence>
<comment type="caution">
    <text evidence="3">The sequence shown here is derived from an EMBL/GenBank/DDBJ whole genome shotgun (WGS) entry which is preliminary data.</text>
</comment>